<accession>A0A418X9E1</accession>
<gene>
    <name evidence="2" type="ORF">D3879_25265</name>
</gene>
<proteinExistence type="predicted"/>
<name>A0A418X9E1_9PSED</name>
<feature type="domain" description="DUF5801" evidence="1">
    <location>
        <begin position="1152"/>
        <end position="1330"/>
    </location>
</feature>
<feature type="domain" description="DUF5801" evidence="1">
    <location>
        <begin position="953"/>
        <end position="1131"/>
    </location>
</feature>
<evidence type="ECO:0000313" key="2">
    <source>
        <dbReference type="EMBL" id="RJG09115.1"/>
    </source>
</evidence>
<protein>
    <recommendedName>
        <fullName evidence="1">DUF5801 domain-containing protein</fullName>
    </recommendedName>
</protein>
<evidence type="ECO:0000313" key="3">
    <source>
        <dbReference type="Proteomes" id="UP000284021"/>
    </source>
</evidence>
<feature type="domain" description="DUF5801" evidence="1">
    <location>
        <begin position="1350"/>
        <end position="1470"/>
    </location>
</feature>
<comment type="caution">
    <text evidence="2">The sequence shown here is derived from an EMBL/GenBank/DDBJ whole genome shotgun (WGS) entry which is preliminary data.</text>
</comment>
<reference evidence="2 3" key="1">
    <citation type="submission" date="2018-09" db="EMBL/GenBank/DDBJ databases">
        <authorList>
            <person name="Zhu H."/>
        </authorList>
    </citation>
    <scope>NUCLEOTIDE SEQUENCE [LARGE SCALE GENOMIC DNA]</scope>
    <source>
        <strain evidence="2 3">K1S02-6</strain>
    </source>
</reference>
<feature type="domain" description="DUF5801" evidence="1">
    <location>
        <begin position="544"/>
        <end position="733"/>
    </location>
</feature>
<dbReference type="EMBL" id="QYUR01000008">
    <property type="protein sequence ID" value="RJG09115.1"/>
    <property type="molecule type" value="Genomic_DNA"/>
</dbReference>
<dbReference type="RefSeq" id="WP_119956909.1">
    <property type="nucleotide sequence ID" value="NZ_QYUR01000008.1"/>
</dbReference>
<dbReference type="OrthoDB" id="6724689at2"/>
<feature type="domain" description="DUF5801" evidence="1">
    <location>
        <begin position="754"/>
        <end position="932"/>
    </location>
</feature>
<dbReference type="Proteomes" id="UP000284021">
    <property type="component" value="Unassembled WGS sequence"/>
</dbReference>
<sequence>MAITIGTVTLDETTGIQSPGSLGDDGDADNDDFGVGALSGIAVPAPLDSILTDALNEGGSAQVLDPATTTIALSGSTFADPDGTEILDFTGLGATPIIDVKFSQDTDGDPFDGSITAKYVGADLLEHDLLTADGYKIYLYPSGISNDAVIGRKATAGGATDPDGDIVFLAYLDTNTITGVAATEELDAGATGAKIWLVEFEPLSHPDATNPDDAVTISNLFVTVDQFSQFSLTGAPSGQNLFLMFGDGTPGVDDNGDPANEVSIIVTATNAVNQSGPNQDPLFTSDDLNITTGGTVNTGQGGGGTTLGHTNQMVDPGEALAFTFVTNAGTANNDVIVPNLDQNEADVESNIKFTGLHTTTGATFTIVQLQQDKAATLTISASEADFAPAGAYIDELKLFDDGFVNINYVKVSLQKKVGNQVVPVLDQNGDPVFHEFGPADSGIPDPVTGVTVTFDANGTVTLEGVEALDVIEYRTGDASGALNHSRVVIANSAVNPGNQSHIDAAFDIGQFALRSSVSVTEPFAALVFEDDGPTADIVDGGGAVTIDETALNQNDDSADGADTTAVAALFSGVTGTGTDLSPTEYAISTTPLADASGSVYGNDGPGTTELSLQIGGIDGVDDGDGTNSGLTTTAGAAIFLYYEGDLIVGRYDADNDGNTGTDGNEEAAFAIALKQDGNVAVAQYVSLTHGTPGNGTTPPGSYDEAVDLTGKVNAVVTVIDLDGDPSTDYVPIGNDINFEDDGPSADVADGGGAVTIDETAGNQDDDSDAAAVLALFDTEVTNKGTDLSPAEFAISTTPLATTALSSFGQDEEGATKVLSLAIVGGDNTDSLLTTTDGKIIRLFKEGDLIVGRYDVANGAVTGADPAAFAIALLQDGNVAVAQYVSLTHGTPGDGTTPVGSYDEAVDLAGLVNAVVTVTDGDGDTSTDSFGIGDDINFDDDGPSADVADGGGSVTIDETAGNQDNDSDAAAVLALFDTEVTNKGTDMSPAEFAISTTPLATTALSSFGQDEEGATKVLSLAIVGGDNTDSLLTTTDGKIIRLFKEGDLIVGRYDVANGAVTVADSAAFAIALLQDGNVAVAQYVSLTHGTPGDGTTPVGSYDEAVDLAGLVNAVVTVTDGDGDTSTDSFGIGDDINFDDDGPSADVADGGGSVTIDETAGNQDNDSDAAAVLALFDTEVTNKGTDLSPAEFAISTTPLATTALSSFGQDEEGATKVLSLAIVGGDNTDSLLTTTDGKIIRLFKEGDLIVGRYDVANGAVTVADSAAFAIALLQDGNVAVAQYVSLTHGTPGDGTTPVGSYDEAVDLAGLVNAVVTVTDGDGDTSTDSFGIGDDINFDDDGPTVSANNTVLLDDDALTGGNPGGSGDDANSADVSGTLGHAFGQDGAGTVAYLTSGAPTGFTYVPDGTSLLVKQGTTTVLTLTMVAATGFYTVVQDNPILHAAGLTENNQAFTITYRVTDGDGDTADGTLSINVDDDTPVVTAKSSLVYANTSNEPPVTDVGGTGVFAYSIGADKHTGIYSALNSDFLSVALTGVTVGANAITNKVVSWDSETDSQAVFNLAFTYVSNNPTQGATTNATGTLTFDKVADTYTLKLDQEIESFSILKTSTAKGFQGYELNSTVEDNSGLPDLSVANLAEDFQVQRSLIPGAAQHPRQFTARQRAHRLRHERCAPAGEHASSVPLPLSVPANTLQPGESKDLDFFTVNPKGTPPAPAMLREAIYLKFLRHRLGAGQRRILVIG</sequence>
<organism evidence="2 3">
    <name type="scientific">Pseudomonas cavernicola</name>
    <dbReference type="NCBI Taxonomy" id="2320866"/>
    <lineage>
        <taxon>Bacteria</taxon>
        <taxon>Pseudomonadati</taxon>
        <taxon>Pseudomonadota</taxon>
        <taxon>Gammaproteobacteria</taxon>
        <taxon>Pseudomonadales</taxon>
        <taxon>Pseudomonadaceae</taxon>
        <taxon>Pseudomonas</taxon>
    </lineage>
</organism>
<dbReference type="Pfam" id="PF19116">
    <property type="entry name" value="DUF5801"/>
    <property type="match status" value="5"/>
</dbReference>
<evidence type="ECO:0000259" key="1">
    <source>
        <dbReference type="Pfam" id="PF19116"/>
    </source>
</evidence>
<dbReference type="InterPro" id="IPR043824">
    <property type="entry name" value="DUF5801"/>
</dbReference>
<keyword evidence="3" id="KW-1185">Reference proteome</keyword>